<keyword evidence="4" id="KW-1185">Reference proteome</keyword>
<gene>
    <name evidence="3" type="ORF">WG900_15740</name>
</gene>
<dbReference type="HAMAP" id="MF_00758">
    <property type="entry name" value="UPF0301"/>
    <property type="match status" value="1"/>
</dbReference>
<dbReference type="SUPFAM" id="SSF143456">
    <property type="entry name" value="VC0467-like"/>
    <property type="match status" value="1"/>
</dbReference>
<dbReference type="InterPro" id="IPR003774">
    <property type="entry name" value="AlgH-like"/>
</dbReference>
<evidence type="ECO:0000313" key="4">
    <source>
        <dbReference type="Proteomes" id="UP001379235"/>
    </source>
</evidence>
<comment type="caution">
    <text evidence="3">The sequence shown here is derived from an EMBL/GenBank/DDBJ whole genome shotgun (WGS) entry which is preliminary data.</text>
</comment>
<name>A0ABU8SBN3_9SPHN</name>
<evidence type="ECO:0000256" key="2">
    <source>
        <dbReference type="HAMAP-Rule" id="MF_00758"/>
    </source>
</evidence>
<accession>A0ABU8SBN3</accession>
<reference evidence="3 4" key="1">
    <citation type="submission" date="2024-03" db="EMBL/GenBank/DDBJ databases">
        <authorList>
            <person name="Jo J.-H."/>
        </authorList>
    </citation>
    <scope>NUCLEOTIDE SEQUENCE [LARGE SCALE GENOMIC DNA]</scope>
    <source>
        <strain evidence="3 4">AS3R-12</strain>
    </source>
</reference>
<protein>
    <recommendedName>
        <fullName evidence="2">UPF0301 protein WG900_15740</fullName>
    </recommendedName>
</protein>
<evidence type="ECO:0000313" key="3">
    <source>
        <dbReference type="EMBL" id="MEJ6011372.1"/>
    </source>
</evidence>
<dbReference type="PANTHER" id="PTHR30327:SF1">
    <property type="entry name" value="UPF0301 PROTEIN YQGE"/>
    <property type="match status" value="1"/>
</dbReference>
<dbReference type="RefSeq" id="WP_339968549.1">
    <property type="nucleotide sequence ID" value="NZ_JBBHJY010000008.1"/>
</dbReference>
<dbReference type="Pfam" id="PF02622">
    <property type="entry name" value="DUF179"/>
    <property type="match status" value="1"/>
</dbReference>
<dbReference type="Gene3D" id="3.40.1740.10">
    <property type="entry name" value="VC0467-like"/>
    <property type="match status" value="1"/>
</dbReference>
<dbReference type="PANTHER" id="PTHR30327">
    <property type="entry name" value="UNCHARACTERIZED PROTEIN YQGE"/>
    <property type="match status" value="1"/>
</dbReference>
<sequence>MTESQFLAGRLLLAMPGMGDPRFDHSVIAMITHDESGAFGLGLGHLREGVGLHEILEELDIDPGKAPDAPVHDGGPVEPSRGFILHSRDWQDEASLDAGPLGMVSASLDLLRAIAEGRGPERWLMALGFAGWGPGQLDNEMRHHGWYAADCHPEVIWETRAAGRWQAAWRAEGIDPSLLASETGNA</sequence>
<dbReference type="Proteomes" id="UP001379235">
    <property type="component" value="Unassembled WGS sequence"/>
</dbReference>
<dbReference type="EMBL" id="JBBHJY010000008">
    <property type="protein sequence ID" value="MEJ6011372.1"/>
    <property type="molecule type" value="Genomic_DNA"/>
</dbReference>
<organism evidence="3 4">
    <name type="scientific">Novosphingobium aquae</name>
    <dbReference type="NCBI Taxonomy" id="3133435"/>
    <lineage>
        <taxon>Bacteria</taxon>
        <taxon>Pseudomonadati</taxon>
        <taxon>Pseudomonadota</taxon>
        <taxon>Alphaproteobacteria</taxon>
        <taxon>Sphingomonadales</taxon>
        <taxon>Sphingomonadaceae</taxon>
        <taxon>Novosphingobium</taxon>
    </lineage>
</organism>
<comment type="similarity">
    <text evidence="1 2">Belongs to the UPF0301 (AlgH) family.</text>
</comment>
<evidence type="ECO:0000256" key="1">
    <source>
        <dbReference type="ARBA" id="ARBA00009600"/>
    </source>
</evidence>
<proteinExistence type="inferred from homology"/>